<sequence length="616" mass="69543">MGYACIPPSSPLSKIERLLTPFRNITAEFCCRRRTEYEISQFRVNHRPPTYCVTTTREDHGCSSVGIISVLAINDIQRRNPFICEHLNAPERFPEDTPGDWSARQGVHLSIFFASYKSRAHILHARDVHASVSRVPSGNLGLWQRPGNARGNTEVSGVDCLVPAAIRVPLLSLVHGIYSLEKYGKPRDILVIVCPRVKFSRGTLFKSTCQGHSRVRFFKLLYYSKLLGVYLNRLTEQQKRLAISSSNLGEFSHRMGPVLSSDFIVSSAYNRLPALRIELFSPKTFLCKSTRQFEIHMASGGNHAFIPCNTPVDVYSFNSTFFESALEVLLRPFVKMPLLAARKHRDKAFALAILTMLRNDWSRMLKESPSKKEKKKLNMSDMTRDFQNIVVETRNVISGLRIRNPLTERPIERTLASSVEHRASEITLLAWSVSLSKPVKIPIANENNLQPAAADTLANRATMGSMGQIGTNEKGRNFELSLCYAYKSCQQDIVLTRSALSITMKNNTYEVLFVLCHENKYKRVQDDDTNTLTEGVTYYLTAALSESNRALFNSPFSNKKKGPRIGTLTWIREPDTNVLLAFDEWRHPETLFVAILEICGRAGSVRMLSGLVPEKT</sequence>
<name>E2ANL3_CAMFO</name>
<evidence type="ECO:0000313" key="2">
    <source>
        <dbReference type="Proteomes" id="UP000000311"/>
    </source>
</evidence>
<dbReference type="AlphaFoldDB" id="E2ANL3"/>
<protein>
    <submittedName>
        <fullName evidence="1">Uncharacterized protein</fullName>
    </submittedName>
</protein>
<proteinExistence type="predicted"/>
<gene>
    <name evidence="1" type="ORF">EAG_04705</name>
</gene>
<dbReference type="Proteomes" id="UP000000311">
    <property type="component" value="Unassembled WGS sequence"/>
</dbReference>
<accession>E2ANL3</accession>
<organism evidence="2">
    <name type="scientific">Camponotus floridanus</name>
    <name type="common">Florida carpenter ant</name>
    <dbReference type="NCBI Taxonomy" id="104421"/>
    <lineage>
        <taxon>Eukaryota</taxon>
        <taxon>Metazoa</taxon>
        <taxon>Ecdysozoa</taxon>
        <taxon>Arthropoda</taxon>
        <taxon>Hexapoda</taxon>
        <taxon>Insecta</taxon>
        <taxon>Pterygota</taxon>
        <taxon>Neoptera</taxon>
        <taxon>Endopterygota</taxon>
        <taxon>Hymenoptera</taxon>
        <taxon>Apocrita</taxon>
        <taxon>Aculeata</taxon>
        <taxon>Formicoidea</taxon>
        <taxon>Formicidae</taxon>
        <taxon>Formicinae</taxon>
        <taxon>Camponotus</taxon>
    </lineage>
</organism>
<evidence type="ECO:0000313" key="1">
    <source>
        <dbReference type="EMBL" id="EFN64979.1"/>
    </source>
</evidence>
<dbReference type="EMBL" id="GL441253">
    <property type="protein sequence ID" value="EFN64979.1"/>
    <property type="molecule type" value="Genomic_DNA"/>
</dbReference>
<dbReference type="InParanoid" id="E2ANL3"/>
<keyword evidence="2" id="KW-1185">Reference proteome</keyword>
<reference evidence="1 2" key="1">
    <citation type="journal article" date="2010" name="Science">
        <title>Genomic comparison of the ants Camponotus floridanus and Harpegnathos saltator.</title>
        <authorList>
            <person name="Bonasio R."/>
            <person name="Zhang G."/>
            <person name="Ye C."/>
            <person name="Mutti N.S."/>
            <person name="Fang X."/>
            <person name="Qin N."/>
            <person name="Donahue G."/>
            <person name="Yang P."/>
            <person name="Li Q."/>
            <person name="Li C."/>
            <person name="Zhang P."/>
            <person name="Huang Z."/>
            <person name="Berger S.L."/>
            <person name="Reinberg D."/>
            <person name="Wang J."/>
            <person name="Liebig J."/>
        </authorList>
    </citation>
    <scope>NUCLEOTIDE SEQUENCE [LARGE SCALE GENOMIC DNA]</scope>
    <source>
        <strain evidence="2">C129</strain>
    </source>
</reference>